<name>X1I6J1_9ZZZZ</name>
<evidence type="ECO:0000313" key="1">
    <source>
        <dbReference type="EMBL" id="GAH77981.1"/>
    </source>
</evidence>
<comment type="caution">
    <text evidence="1">The sequence shown here is derived from an EMBL/GenBank/DDBJ whole genome shotgun (WGS) entry which is preliminary data.</text>
</comment>
<dbReference type="EMBL" id="BARU01039138">
    <property type="protein sequence ID" value="GAH77981.1"/>
    <property type="molecule type" value="Genomic_DNA"/>
</dbReference>
<feature type="non-terminal residue" evidence="1">
    <location>
        <position position="1"/>
    </location>
</feature>
<proteinExistence type="predicted"/>
<gene>
    <name evidence="1" type="ORF">S03H2_60700</name>
</gene>
<organism evidence="1">
    <name type="scientific">marine sediment metagenome</name>
    <dbReference type="NCBI Taxonomy" id="412755"/>
    <lineage>
        <taxon>unclassified sequences</taxon>
        <taxon>metagenomes</taxon>
        <taxon>ecological metagenomes</taxon>
    </lineage>
</organism>
<sequence length="90" mass="10535">LSKVEQQEQRKNVVNKVEAIVQNYCHNECSLYSKTIQKNVEIRDITKMIVQLVKSSETPDKDVLIQQIENQADDIFCAIHCCIYEHYVIH</sequence>
<protein>
    <submittedName>
        <fullName evidence="1">Uncharacterized protein</fullName>
    </submittedName>
</protein>
<accession>X1I6J1</accession>
<reference evidence="1" key="1">
    <citation type="journal article" date="2014" name="Front. Microbiol.">
        <title>High frequency of phylogenetically diverse reductive dehalogenase-homologous genes in deep subseafloor sedimentary metagenomes.</title>
        <authorList>
            <person name="Kawai M."/>
            <person name="Futagami T."/>
            <person name="Toyoda A."/>
            <person name="Takaki Y."/>
            <person name="Nishi S."/>
            <person name="Hori S."/>
            <person name="Arai W."/>
            <person name="Tsubouchi T."/>
            <person name="Morono Y."/>
            <person name="Uchiyama I."/>
            <person name="Ito T."/>
            <person name="Fujiyama A."/>
            <person name="Inagaki F."/>
            <person name="Takami H."/>
        </authorList>
    </citation>
    <scope>NUCLEOTIDE SEQUENCE</scope>
    <source>
        <strain evidence="1">Expedition CK06-06</strain>
    </source>
</reference>
<dbReference type="AlphaFoldDB" id="X1I6J1"/>